<protein>
    <submittedName>
        <fullName evidence="4">Helix-turn-helix domain-containing protein</fullName>
    </submittedName>
</protein>
<comment type="caution">
    <text evidence="4">The sequence shown here is derived from an EMBL/GenBank/DDBJ whole genome shotgun (WGS) entry which is preliminary data.</text>
</comment>
<evidence type="ECO:0000256" key="1">
    <source>
        <dbReference type="SAM" id="MobiDB-lite"/>
    </source>
</evidence>
<dbReference type="EMBL" id="JBHUCM010000051">
    <property type="protein sequence ID" value="MFD1545918.1"/>
    <property type="molecule type" value="Genomic_DNA"/>
</dbReference>
<dbReference type="Proteomes" id="UP001597097">
    <property type="component" value="Unassembled WGS sequence"/>
</dbReference>
<dbReference type="InterPro" id="IPR001387">
    <property type="entry name" value="Cro/C1-type_HTH"/>
</dbReference>
<evidence type="ECO:0000313" key="5">
    <source>
        <dbReference type="Proteomes" id="UP001597097"/>
    </source>
</evidence>
<feature type="domain" description="HTH cro/C1-type" evidence="3">
    <location>
        <begin position="26"/>
        <end position="70"/>
    </location>
</feature>
<keyword evidence="2" id="KW-0812">Transmembrane</keyword>
<evidence type="ECO:0000259" key="3">
    <source>
        <dbReference type="PROSITE" id="PS50943"/>
    </source>
</evidence>
<accession>A0ABW4GSU2</accession>
<dbReference type="RefSeq" id="WP_219537988.1">
    <property type="nucleotide sequence ID" value="NZ_JAHKRM010000042.1"/>
</dbReference>
<reference evidence="5" key="1">
    <citation type="journal article" date="2019" name="Int. J. Syst. Evol. Microbiol.">
        <title>The Global Catalogue of Microorganisms (GCM) 10K type strain sequencing project: providing services to taxonomists for standard genome sequencing and annotation.</title>
        <authorList>
            <consortium name="The Broad Institute Genomics Platform"/>
            <consortium name="The Broad Institute Genome Sequencing Center for Infectious Disease"/>
            <person name="Wu L."/>
            <person name="Ma J."/>
        </authorList>
    </citation>
    <scope>NUCLEOTIDE SEQUENCE [LARGE SCALE GENOMIC DNA]</scope>
    <source>
        <strain evidence="5">CGMCC 1.15399</strain>
    </source>
</reference>
<feature type="transmembrane region" description="Helical" evidence="2">
    <location>
        <begin position="126"/>
        <end position="146"/>
    </location>
</feature>
<keyword evidence="2" id="KW-1133">Transmembrane helix</keyword>
<keyword evidence="2" id="KW-0472">Membrane</keyword>
<gene>
    <name evidence="4" type="ORF">ACFSJ0_53380</name>
</gene>
<evidence type="ECO:0000256" key="2">
    <source>
        <dbReference type="SAM" id="Phobius"/>
    </source>
</evidence>
<dbReference type="Pfam" id="PF01381">
    <property type="entry name" value="HTH_3"/>
    <property type="match status" value="1"/>
</dbReference>
<keyword evidence="5" id="KW-1185">Reference proteome</keyword>
<proteinExistence type="predicted"/>
<dbReference type="CDD" id="cd00093">
    <property type="entry name" value="HTH_XRE"/>
    <property type="match status" value="1"/>
</dbReference>
<sequence>MNDTPDPAARLRETIKKLAGFTDGGTQESRARKLGISDTALSNYLAGTQIPREDTLAKMLDSVGVPMHERGKYLKIRQEADNAARRRPNGLNGQAPQTDAPPPVEAQIPLKHSSKRQKEQFRPRHWFLGGLAGSTVILAGTAVWAVSTSNPESPAEPAHAISLQCSLVNSASSPVYVKIGDPEPVKSKIKGDRVRLVPIARKTGPDGKTYQAVALPDPHDSPNGIGWMPVADLIPDPRHCASLGNRP</sequence>
<dbReference type="PROSITE" id="PS50943">
    <property type="entry name" value="HTH_CROC1"/>
    <property type="match status" value="1"/>
</dbReference>
<organism evidence="4 5">
    <name type="scientific">Nonomuraea guangzhouensis</name>
    <dbReference type="NCBI Taxonomy" id="1291555"/>
    <lineage>
        <taxon>Bacteria</taxon>
        <taxon>Bacillati</taxon>
        <taxon>Actinomycetota</taxon>
        <taxon>Actinomycetes</taxon>
        <taxon>Streptosporangiales</taxon>
        <taxon>Streptosporangiaceae</taxon>
        <taxon>Nonomuraea</taxon>
    </lineage>
</organism>
<dbReference type="SMART" id="SM00530">
    <property type="entry name" value="HTH_XRE"/>
    <property type="match status" value="1"/>
</dbReference>
<feature type="region of interest" description="Disordered" evidence="1">
    <location>
        <begin position="82"/>
        <end position="106"/>
    </location>
</feature>
<evidence type="ECO:0000313" key="4">
    <source>
        <dbReference type="EMBL" id="MFD1545918.1"/>
    </source>
</evidence>
<name>A0ABW4GSU2_9ACTN</name>